<keyword evidence="2 6" id="KW-0698">rRNA processing</keyword>
<dbReference type="NCBIfam" id="TIGR00138">
    <property type="entry name" value="rsmG_gidB"/>
    <property type="match status" value="1"/>
</dbReference>
<feature type="region of interest" description="Disordered" evidence="7">
    <location>
        <begin position="1"/>
        <end position="25"/>
    </location>
</feature>
<dbReference type="GO" id="GO:0005829">
    <property type="term" value="C:cytosol"/>
    <property type="evidence" value="ECO:0007669"/>
    <property type="project" value="TreeGrafter"/>
</dbReference>
<dbReference type="Gene3D" id="3.40.50.150">
    <property type="entry name" value="Vaccinia Virus protein VP39"/>
    <property type="match status" value="1"/>
</dbReference>
<evidence type="ECO:0000256" key="6">
    <source>
        <dbReference type="HAMAP-Rule" id="MF_00074"/>
    </source>
</evidence>
<feature type="binding site" evidence="6">
    <location>
        <position position="101"/>
    </location>
    <ligand>
        <name>S-adenosyl-L-methionine</name>
        <dbReference type="ChEBI" id="CHEBI:59789"/>
    </ligand>
</feature>
<dbReference type="GO" id="GO:0070043">
    <property type="term" value="F:rRNA (guanine-N7-)-methyltransferase activity"/>
    <property type="evidence" value="ECO:0007669"/>
    <property type="project" value="UniProtKB-UniRule"/>
</dbReference>
<keyword evidence="5 6" id="KW-0949">S-adenosyl-L-methionine</keyword>
<dbReference type="Pfam" id="PF02527">
    <property type="entry name" value="GidB"/>
    <property type="match status" value="1"/>
</dbReference>
<gene>
    <name evidence="6 8" type="primary">rsmG</name>
    <name evidence="8" type="ORF">JQS43_25860</name>
</gene>
<dbReference type="EMBL" id="CP070499">
    <property type="protein sequence ID" value="QSB14823.1"/>
    <property type="molecule type" value="Genomic_DNA"/>
</dbReference>
<evidence type="ECO:0000256" key="1">
    <source>
        <dbReference type="ARBA" id="ARBA00022490"/>
    </source>
</evidence>
<dbReference type="AlphaFoldDB" id="A0A895YHG4"/>
<feature type="compositionally biased region" description="Low complexity" evidence="7">
    <location>
        <begin position="10"/>
        <end position="21"/>
    </location>
</feature>
<keyword evidence="9" id="KW-1185">Reference proteome</keyword>
<name>A0A895YHG4_9ACTN</name>
<dbReference type="RefSeq" id="WP_239676982.1">
    <property type="nucleotide sequence ID" value="NZ_CP070499.1"/>
</dbReference>
<reference evidence="8" key="1">
    <citation type="submission" date="2021-02" db="EMBL/GenBank/DDBJ databases">
        <title>Natrosporangium hydrolyticum gen. nov., sp. nov, a haloalkaliphilic actinobacterium from a soda solonchak soil.</title>
        <authorList>
            <person name="Sorokin D.Y."/>
            <person name="Khijniak T.V."/>
            <person name="Zakharycheva A.P."/>
            <person name="Boueva O.V."/>
            <person name="Ariskina E.V."/>
            <person name="Hahnke R.L."/>
            <person name="Bunk B."/>
            <person name="Sproer C."/>
            <person name="Schumann P."/>
            <person name="Evtushenko L.I."/>
            <person name="Kublanov I.V."/>
        </authorList>
    </citation>
    <scope>NUCLEOTIDE SEQUENCE</scope>
    <source>
        <strain evidence="8">DSM 106523</strain>
    </source>
</reference>
<comment type="subcellular location">
    <subcellularLocation>
        <location evidence="6">Cytoplasm</location>
    </subcellularLocation>
</comment>
<feature type="binding site" evidence="6">
    <location>
        <position position="106"/>
    </location>
    <ligand>
        <name>S-adenosyl-L-methionine</name>
        <dbReference type="ChEBI" id="CHEBI:59789"/>
    </ligand>
</feature>
<dbReference type="EC" id="2.1.1.-" evidence="6"/>
<protein>
    <recommendedName>
        <fullName evidence="6">Ribosomal RNA small subunit methyltransferase G</fullName>
        <ecNumber evidence="6">2.1.1.-</ecNumber>
    </recommendedName>
    <alternativeName>
        <fullName evidence="6">16S rRNA 7-methylguanosine methyltransferase</fullName>
        <shortName evidence="6">16S rRNA m7G methyltransferase</shortName>
    </alternativeName>
</protein>
<evidence type="ECO:0000256" key="3">
    <source>
        <dbReference type="ARBA" id="ARBA00022603"/>
    </source>
</evidence>
<feature type="region of interest" description="Disordered" evidence="7">
    <location>
        <begin position="245"/>
        <end position="280"/>
    </location>
</feature>
<dbReference type="InterPro" id="IPR003682">
    <property type="entry name" value="rRNA_ssu_MeTfrase_G"/>
</dbReference>
<evidence type="ECO:0000256" key="2">
    <source>
        <dbReference type="ARBA" id="ARBA00022552"/>
    </source>
</evidence>
<keyword evidence="1 6" id="KW-0963">Cytoplasm</keyword>
<dbReference type="HAMAP" id="MF_00074">
    <property type="entry name" value="16SrRNA_methyltr_G"/>
    <property type="match status" value="1"/>
</dbReference>
<comment type="caution">
    <text evidence="6">Lacks conserved residue(s) required for the propagation of feature annotation.</text>
</comment>
<evidence type="ECO:0000313" key="9">
    <source>
        <dbReference type="Proteomes" id="UP000662857"/>
    </source>
</evidence>
<evidence type="ECO:0000256" key="5">
    <source>
        <dbReference type="ARBA" id="ARBA00022691"/>
    </source>
</evidence>
<sequence length="280" mass="29054">MTASDQQPGAADASPSAATPTNGAEDELAVELTGSERAAAEALFGAQLPLAEQYAWLLATDGVLRGLIGPREAPRLWQRHLLNCAAVAERVPGGATVLDVGTGAGLPGLVLAVARPDLTVTLVDSMARRTAFLTEVVGALDLGSRVRVVRARAEECVGELPLADVVLSRAVAQLDQLAAWCLPLTAVGGVVVAMKGDSAESELETHREAVRGHGGGPPAIHRCGEGLLTQPATVVEFVRERVVTTVPSGPRRGRAESATQARVKGGEGRGRGAARRRPLR</sequence>
<evidence type="ECO:0000256" key="7">
    <source>
        <dbReference type="SAM" id="MobiDB-lite"/>
    </source>
</evidence>
<proteinExistence type="inferred from homology"/>
<dbReference type="Proteomes" id="UP000662857">
    <property type="component" value="Chromosome"/>
</dbReference>
<organism evidence="8 9">
    <name type="scientific">Natronosporangium hydrolyticum</name>
    <dbReference type="NCBI Taxonomy" id="2811111"/>
    <lineage>
        <taxon>Bacteria</taxon>
        <taxon>Bacillati</taxon>
        <taxon>Actinomycetota</taxon>
        <taxon>Actinomycetes</taxon>
        <taxon>Micromonosporales</taxon>
        <taxon>Micromonosporaceae</taxon>
        <taxon>Natronosporangium</taxon>
    </lineage>
</organism>
<evidence type="ECO:0000256" key="4">
    <source>
        <dbReference type="ARBA" id="ARBA00022679"/>
    </source>
</evidence>
<keyword evidence="4 6" id="KW-0808">Transferase</keyword>
<dbReference type="PANTHER" id="PTHR31760:SF0">
    <property type="entry name" value="S-ADENOSYL-L-METHIONINE-DEPENDENT METHYLTRANSFERASES SUPERFAMILY PROTEIN"/>
    <property type="match status" value="1"/>
</dbReference>
<feature type="binding site" evidence="6">
    <location>
        <position position="169"/>
    </location>
    <ligand>
        <name>S-adenosyl-L-methionine</name>
        <dbReference type="ChEBI" id="CHEBI:59789"/>
    </ligand>
</feature>
<dbReference type="CDD" id="cd02440">
    <property type="entry name" value="AdoMet_MTases"/>
    <property type="match status" value="1"/>
</dbReference>
<feature type="binding site" evidence="6">
    <location>
        <begin position="153"/>
        <end position="154"/>
    </location>
    <ligand>
        <name>S-adenosyl-L-methionine</name>
        <dbReference type="ChEBI" id="CHEBI:59789"/>
    </ligand>
</feature>
<dbReference type="InterPro" id="IPR029063">
    <property type="entry name" value="SAM-dependent_MTases_sf"/>
</dbReference>
<dbReference type="PANTHER" id="PTHR31760">
    <property type="entry name" value="S-ADENOSYL-L-METHIONINE-DEPENDENT METHYLTRANSFERASES SUPERFAMILY PROTEIN"/>
    <property type="match status" value="1"/>
</dbReference>
<keyword evidence="3 6" id="KW-0489">Methyltransferase</keyword>
<comment type="similarity">
    <text evidence="6">Belongs to the methyltransferase superfamily. RNA methyltransferase RsmG family.</text>
</comment>
<dbReference type="KEGG" id="nhy:JQS43_25860"/>
<accession>A0A895YHG4</accession>
<evidence type="ECO:0000313" key="8">
    <source>
        <dbReference type="EMBL" id="QSB14823.1"/>
    </source>
</evidence>
<dbReference type="SUPFAM" id="SSF53335">
    <property type="entry name" value="S-adenosyl-L-methionine-dependent methyltransferases"/>
    <property type="match status" value="1"/>
</dbReference>
<comment type="function">
    <text evidence="6">Specifically methylates the N7 position of a guanine in 16S rRNA.</text>
</comment>